<gene>
    <name evidence="1" type="ORF">HK14_09285</name>
</gene>
<dbReference type="AlphaFoldDB" id="A0A1Z5YT72"/>
<organism evidence="1 2">
    <name type="scientific">Acetobacter cibinongensis</name>
    <dbReference type="NCBI Taxonomy" id="146475"/>
    <lineage>
        <taxon>Bacteria</taxon>
        <taxon>Pseudomonadati</taxon>
        <taxon>Pseudomonadota</taxon>
        <taxon>Alphaproteobacteria</taxon>
        <taxon>Acetobacterales</taxon>
        <taxon>Acetobacteraceae</taxon>
        <taxon>Acetobacter</taxon>
    </lineage>
</organism>
<comment type="caution">
    <text evidence="1">The sequence shown here is derived from an EMBL/GenBank/DDBJ whole genome shotgun (WGS) entry which is preliminary data.</text>
</comment>
<reference evidence="1 2" key="1">
    <citation type="submission" date="2014-06" db="EMBL/GenBank/DDBJ databases">
        <authorList>
            <person name="Ju J."/>
            <person name="Zhang J."/>
        </authorList>
    </citation>
    <scope>NUCLEOTIDE SEQUENCE [LARGE SCALE GENOMIC DNA]</scope>
    <source>
        <strain evidence="1 2">DsW_47</strain>
    </source>
</reference>
<proteinExistence type="predicted"/>
<name>A0A1Z5YT72_9PROT</name>
<evidence type="ECO:0000313" key="2">
    <source>
        <dbReference type="Proteomes" id="UP000196086"/>
    </source>
</evidence>
<dbReference type="EMBL" id="JOMQ01000046">
    <property type="protein sequence ID" value="OUJ01493.1"/>
    <property type="molecule type" value="Genomic_DNA"/>
</dbReference>
<sequence length="82" mass="9051">MSCRAPKTAGTPEVNRMYQAIFRAKPGLFHGLISVGHLFSTQTFQHLGQALVLTRKTLATLVLQALYPHHGALSTNPAHSWR</sequence>
<dbReference type="Proteomes" id="UP000196086">
    <property type="component" value="Unassembled WGS sequence"/>
</dbReference>
<protein>
    <submittedName>
        <fullName evidence="1">Uncharacterized protein</fullName>
    </submittedName>
</protein>
<accession>A0A1Z5YT72</accession>
<dbReference type="RefSeq" id="WP_086651675.1">
    <property type="nucleotide sequence ID" value="NZ_JOMQ01000046.1"/>
</dbReference>
<evidence type="ECO:0000313" key="1">
    <source>
        <dbReference type="EMBL" id="OUJ01493.1"/>
    </source>
</evidence>